<evidence type="ECO:0000256" key="1">
    <source>
        <dbReference type="ARBA" id="ARBA00023242"/>
    </source>
</evidence>
<dbReference type="Pfam" id="PF00172">
    <property type="entry name" value="Zn_clus"/>
    <property type="match status" value="1"/>
</dbReference>
<name>E9EB12_METAQ</name>
<evidence type="ECO:0000256" key="2">
    <source>
        <dbReference type="SAM" id="MobiDB-lite"/>
    </source>
</evidence>
<dbReference type="GO" id="GO:0008270">
    <property type="term" value="F:zinc ion binding"/>
    <property type="evidence" value="ECO:0007669"/>
    <property type="project" value="InterPro"/>
</dbReference>
<dbReference type="InParanoid" id="E9EB12"/>
<keyword evidence="3" id="KW-0812">Transmembrane</keyword>
<evidence type="ECO:0000313" key="5">
    <source>
        <dbReference type="EMBL" id="EFY86844.1"/>
    </source>
</evidence>
<dbReference type="InterPro" id="IPR053181">
    <property type="entry name" value="EcdB-like_regulator"/>
</dbReference>
<dbReference type="InterPro" id="IPR001138">
    <property type="entry name" value="Zn2Cys6_DnaBD"/>
</dbReference>
<keyword evidence="3" id="KW-0472">Membrane</keyword>
<dbReference type="SMART" id="SM00066">
    <property type="entry name" value="GAL4"/>
    <property type="match status" value="1"/>
</dbReference>
<feature type="compositionally biased region" description="Polar residues" evidence="2">
    <location>
        <begin position="145"/>
        <end position="155"/>
    </location>
</feature>
<dbReference type="PROSITE" id="PS50048">
    <property type="entry name" value="ZN2_CY6_FUNGAL_2"/>
    <property type="match status" value="1"/>
</dbReference>
<dbReference type="PANTHER" id="PTHR47785">
    <property type="entry name" value="ZN(II)2CYS6 TRANSCRIPTION FACTOR (EUROFUNG)-RELATED-RELATED"/>
    <property type="match status" value="1"/>
</dbReference>
<dbReference type="PANTHER" id="PTHR47785:SF2">
    <property type="entry name" value="ZN(II)2CYS6 TRANSCRIPTION FACTOR (EUROFUNG)"/>
    <property type="match status" value="1"/>
</dbReference>
<gene>
    <name evidence="5" type="ORF">MAC_07060</name>
</gene>
<dbReference type="eggNOG" id="ENOG502QSDU">
    <property type="taxonomic scope" value="Eukaryota"/>
</dbReference>
<dbReference type="CDD" id="cd12148">
    <property type="entry name" value="fungal_TF_MHR"/>
    <property type="match status" value="1"/>
</dbReference>
<accession>E9EB12</accession>
<feature type="region of interest" description="Disordered" evidence="2">
    <location>
        <begin position="145"/>
        <end position="171"/>
    </location>
</feature>
<evidence type="ECO:0000313" key="6">
    <source>
        <dbReference type="Proteomes" id="UP000002499"/>
    </source>
</evidence>
<dbReference type="GO" id="GO:0000981">
    <property type="term" value="F:DNA-binding transcription factor activity, RNA polymerase II-specific"/>
    <property type="evidence" value="ECO:0007669"/>
    <property type="project" value="InterPro"/>
</dbReference>
<dbReference type="Gene3D" id="4.10.240.10">
    <property type="entry name" value="Zn(2)-C6 fungal-type DNA-binding domain"/>
    <property type="match status" value="1"/>
</dbReference>
<dbReference type="EMBL" id="GL698537">
    <property type="protein sequence ID" value="EFY86844.1"/>
    <property type="molecule type" value="Genomic_DNA"/>
</dbReference>
<dbReference type="AlphaFoldDB" id="E9EB12"/>
<organism evidence="6">
    <name type="scientific">Metarhizium acridum (strain CQMa 102)</name>
    <dbReference type="NCBI Taxonomy" id="655827"/>
    <lineage>
        <taxon>Eukaryota</taxon>
        <taxon>Fungi</taxon>
        <taxon>Dikarya</taxon>
        <taxon>Ascomycota</taxon>
        <taxon>Pezizomycotina</taxon>
        <taxon>Sordariomycetes</taxon>
        <taxon>Hypocreomycetidae</taxon>
        <taxon>Hypocreales</taxon>
        <taxon>Clavicipitaceae</taxon>
        <taxon>Metarhizium</taxon>
    </lineage>
</organism>
<dbReference type="SUPFAM" id="SSF57701">
    <property type="entry name" value="Zn2/Cys6 DNA-binding domain"/>
    <property type="match status" value="1"/>
</dbReference>
<dbReference type="HOGENOM" id="CLU_004835_4_0_1"/>
<keyword evidence="3" id="KW-1133">Transmembrane helix</keyword>
<dbReference type="CDD" id="cd00067">
    <property type="entry name" value="GAL4"/>
    <property type="match status" value="1"/>
</dbReference>
<dbReference type="Proteomes" id="UP000002499">
    <property type="component" value="Unassembled WGS sequence"/>
</dbReference>
<proteinExistence type="predicted"/>
<evidence type="ECO:0000256" key="3">
    <source>
        <dbReference type="SAM" id="Phobius"/>
    </source>
</evidence>
<feature type="transmembrane region" description="Helical" evidence="3">
    <location>
        <begin position="47"/>
        <end position="73"/>
    </location>
</feature>
<dbReference type="InterPro" id="IPR036864">
    <property type="entry name" value="Zn2-C6_fun-type_DNA-bd_sf"/>
</dbReference>
<reference evidence="5 6" key="1">
    <citation type="journal article" date="2011" name="PLoS Genet.">
        <title>Genome sequencing and comparative transcriptomics of the model entomopathogenic fungi Metarhizium anisopliae and M. acridum.</title>
        <authorList>
            <person name="Gao Q."/>
            <person name="Jin K."/>
            <person name="Ying S.H."/>
            <person name="Zhang Y."/>
            <person name="Xiao G."/>
            <person name="Shang Y."/>
            <person name="Duan Z."/>
            <person name="Hu X."/>
            <person name="Xie X.Q."/>
            <person name="Zhou G."/>
            <person name="Peng G."/>
            <person name="Luo Z."/>
            <person name="Huang W."/>
            <person name="Wang B."/>
            <person name="Fang W."/>
            <person name="Wang S."/>
            <person name="Zhong Y."/>
            <person name="Ma L.J."/>
            <person name="St Leger R.J."/>
            <person name="Zhao G.P."/>
            <person name="Pei Y."/>
            <person name="Feng M.G."/>
            <person name="Xia Y."/>
            <person name="Wang C."/>
        </authorList>
    </citation>
    <scope>NUCLEOTIDE SEQUENCE [LARGE SCALE GENOMIC DNA]</scope>
    <source>
        <strain evidence="5 6">CQMa 102</strain>
    </source>
</reference>
<evidence type="ECO:0000259" key="4">
    <source>
        <dbReference type="PROSITE" id="PS50048"/>
    </source>
</evidence>
<keyword evidence="1" id="KW-0539">Nucleus</keyword>
<dbReference type="FunFam" id="4.10.240.10:FF:000008">
    <property type="entry name" value="C6 zinc finger domain-containing protein"/>
    <property type="match status" value="1"/>
</dbReference>
<sequence>MSASRDKAYNPMARSRLLSQFSDKAPATPLQLANSDGLLSSLRGNEVILLLIILGAEQLLLLFVIDAYMGFLWRQCEVCRSRKSRCDGSKPKCKLCAELGAECVYREPGVKLDAGDKLILEQLNRTENLLQINLVTNQASGLHLSQSSPSVSNGTASGGDQALLSNSSNTASTIPNGGLGTWGRNGFVERLSGRPRELYRATSASTWQRKPPRNMITTKNVLAAQCHLLAAAYLFYLVRPLEAWNLLCTTSTKPQLPLMAPHRISQRQRELVERTYWNTLLLESDVLAELDLPHFGIVQFEKNVGLPGGFEGEEQGQEQIGHDDLWYFLAEIALRRLLNRANQLIYSKDSVASTTSPEPVVAELDYQLTQWYEGLPPSLQFPFSRTMLHDPIQAVLRLRFYACKTIIYRPYILAVLENEQAVLDPAVRGCCHKCLEASVRQLEHIMEHHAGQMSYIWQALDDLISEVITGVQNYASLAPSLRLAVSMARVREPRFVLSQRRAISPGQ</sequence>
<protein>
    <submittedName>
        <fullName evidence="5">C6 zinc finger domain containing protein</fullName>
    </submittedName>
</protein>
<dbReference type="OrthoDB" id="4685598at2759"/>
<feature type="domain" description="Zn(2)-C6 fungal-type" evidence="4">
    <location>
        <begin position="75"/>
        <end position="105"/>
    </location>
</feature>
<keyword evidence="6" id="KW-1185">Reference proteome</keyword>